<keyword evidence="3" id="KW-1185">Reference proteome</keyword>
<dbReference type="Proteomes" id="UP000077202">
    <property type="component" value="Unassembled WGS sequence"/>
</dbReference>
<evidence type="ECO:0000313" key="3">
    <source>
        <dbReference type="Proteomes" id="UP000077202"/>
    </source>
</evidence>
<organism evidence="2 3">
    <name type="scientific">Marchantia polymorpha subsp. ruderalis</name>
    <dbReference type="NCBI Taxonomy" id="1480154"/>
    <lineage>
        <taxon>Eukaryota</taxon>
        <taxon>Viridiplantae</taxon>
        <taxon>Streptophyta</taxon>
        <taxon>Embryophyta</taxon>
        <taxon>Marchantiophyta</taxon>
        <taxon>Marchantiopsida</taxon>
        <taxon>Marchantiidae</taxon>
        <taxon>Marchantiales</taxon>
        <taxon>Marchantiaceae</taxon>
        <taxon>Marchantia</taxon>
    </lineage>
</organism>
<dbReference type="AlphaFoldDB" id="A0A176VNU0"/>
<accession>A0A176VNU0</accession>
<feature type="transmembrane region" description="Helical" evidence="1">
    <location>
        <begin position="47"/>
        <end position="67"/>
    </location>
</feature>
<name>A0A176VNU0_MARPO</name>
<reference evidence="2" key="1">
    <citation type="submission" date="2016-03" db="EMBL/GenBank/DDBJ databases">
        <title>Mechanisms controlling the formation of the plant cell surface in tip-growing cells are functionally conserved among land plants.</title>
        <authorList>
            <person name="Honkanen S."/>
            <person name="Jones V.A."/>
            <person name="Morieri G."/>
            <person name="Champion C."/>
            <person name="Hetherington A.J."/>
            <person name="Kelly S."/>
            <person name="Saint-Marcoux D."/>
            <person name="Proust H."/>
            <person name="Prescott H."/>
            <person name="Dolan L."/>
        </authorList>
    </citation>
    <scope>NUCLEOTIDE SEQUENCE [LARGE SCALE GENOMIC DNA]</scope>
    <source>
        <tissue evidence="2">Whole gametophyte</tissue>
    </source>
</reference>
<keyword evidence="1" id="KW-0472">Membrane</keyword>
<gene>
    <name evidence="2" type="ORF">AXG93_242s1470</name>
</gene>
<comment type="caution">
    <text evidence="2">The sequence shown here is derived from an EMBL/GenBank/DDBJ whole genome shotgun (WGS) entry which is preliminary data.</text>
</comment>
<protein>
    <submittedName>
        <fullName evidence="2">Uncharacterized protein</fullName>
    </submittedName>
</protein>
<keyword evidence="1" id="KW-0812">Transmembrane</keyword>
<dbReference type="EMBL" id="LVLJ01003307">
    <property type="protein sequence ID" value="OAE21962.1"/>
    <property type="molecule type" value="Genomic_DNA"/>
</dbReference>
<proteinExistence type="predicted"/>
<evidence type="ECO:0000313" key="2">
    <source>
        <dbReference type="EMBL" id="OAE21962.1"/>
    </source>
</evidence>
<keyword evidence="1" id="KW-1133">Transmembrane helix</keyword>
<sequence>MEVKHPVSTDYHLVILQIDFHASLGNKSLKLKHTYAKFLTIMKIKTAILISCLVILTTATFVAAASYKHECVNETDYPVSISLKAAVGLKLSVSGVIKIAAHTVYTVLYTVTGLISSVLGLTWKITCVVGGVVHSIDVKVPFNASVKIYATVSGDIAIAVNGAFKGYLMHYCKYNVLS</sequence>
<evidence type="ECO:0000256" key="1">
    <source>
        <dbReference type="SAM" id="Phobius"/>
    </source>
</evidence>